<comment type="caution">
    <text evidence="1">The sequence shown here is derived from an EMBL/GenBank/DDBJ whole genome shotgun (WGS) entry which is preliminary data.</text>
</comment>
<dbReference type="Proteomes" id="UP000004358">
    <property type="component" value="Unassembled WGS sequence"/>
</dbReference>
<dbReference type="HOGENOM" id="CLU_3372362_0_0_0"/>
<reference evidence="1 2" key="1">
    <citation type="submission" date="2006-02" db="EMBL/GenBank/DDBJ databases">
        <authorList>
            <person name="Amann R."/>
            <person name="Ferriera S."/>
            <person name="Johnson J."/>
            <person name="Kravitz S."/>
            <person name="Halpern A."/>
            <person name="Remington K."/>
            <person name="Beeson K."/>
            <person name="Tran B."/>
            <person name="Rogers Y.-H."/>
            <person name="Friedman R."/>
            <person name="Venter J.C."/>
        </authorList>
    </citation>
    <scope>NUCLEOTIDE SEQUENCE [LARGE SCALE GENOMIC DNA]</scope>
    <source>
        <strain evidence="1 2">DSM 3645</strain>
    </source>
</reference>
<proteinExistence type="predicted"/>
<gene>
    <name evidence="1" type="ORF">DSM3645_17946</name>
</gene>
<organism evidence="1 2">
    <name type="scientific">Blastopirellula marina DSM 3645</name>
    <dbReference type="NCBI Taxonomy" id="314230"/>
    <lineage>
        <taxon>Bacteria</taxon>
        <taxon>Pseudomonadati</taxon>
        <taxon>Planctomycetota</taxon>
        <taxon>Planctomycetia</taxon>
        <taxon>Pirellulales</taxon>
        <taxon>Pirellulaceae</taxon>
        <taxon>Blastopirellula</taxon>
    </lineage>
</organism>
<accession>A4A2W3</accession>
<name>A4A2W3_9BACT</name>
<protein>
    <submittedName>
        <fullName evidence="1">Uncharacterized protein</fullName>
    </submittedName>
</protein>
<dbReference type="AlphaFoldDB" id="A4A2W3"/>
<sequence>MSAVGSILTSLEREEQYELSEKRMRQIAQKKAAT</sequence>
<evidence type="ECO:0000313" key="2">
    <source>
        <dbReference type="Proteomes" id="UP000004358"/>
    </source>
</evidence>
<evidence type="ECO:0000313" key="1">
    <source>
        <dbReference type="EMBL" id="EAQ76893.1"/>
    </source>
</evidence>
<dbReference type="EMBL" id="AANZ01000053">
    <property type="protein sequence ID" value="EAQ76893.1"/>
    <property type="molecule type" value="Genomic_DNA"/>
</dbReference>